<keyword evidence="2" id="KW-1133">Transmembrane helix</keyword>
<proteinExistence type="predicted"/>
<reference evidence="3 4" key="1">
    <citation type="submission" date="2019-06" db="EMBL/GenBank/DDBJ databases">
        <title>Sequencing the genomes of 1000 actinobacteria strains.</title>
        <authorList>
            <person name="Klenk H.-P."/>
        </authorList>
    </citation>
    <scope>NUCLEOTIDE SEQUENCE [LARGE SCALE GENOMIC DNA]</scope>
    <source>
        <strain evidence="3 4">DSM 43866</strain>
    </source>
</reference>
<feature type="transmembrane region" description="Helical" evidence="2">
    <location>
        <begin position="240"/>
        <end position="261"/>
    </location>
</feature>
<evidence type="ECO:0000313" key="4">
    <source>
        <dbReference type="Proteomes" id="UP000320239"/>
    </source>
</evidence>
<sequence length="408" mass="38789">MSTQTRPIAPAPSPWPKVAGVVALLTVIVSVLLTAFAWPSVRSSVHDVPIAVAGPATATGPVTAALQQRLPGGFDITPVADTAAAERLIRDREVYGAVDVSGAVPQVLTASAASATIAQTLQGVATALGQARSATPGPAVAVRDIVALPADDPRGAGLGAAALPLVMGALITAVLLTGLLRGAGRRVAGALAFSVTGGLAMAAILQFWFGSIGGAYLANAGAVALTVAAISTTLLGLEALLGYPGFGLGAALMMLVGNPFAGSATAPEMLPGWGGALGQLLPPGAGGQLLRCTAFFDGAGSGHAVTVLLSWLALGVSLCLVSGLRTGRAATGGDAGAGRAATGGDAGAGRAATGGDAGAGRAATGGDAGAGRAATGGDAGAGRAATGGDAGAGRAATARPAGAGQAPA</sequence>
<feature type="transmembrane region" description="Helical" evidence="2">
    <location>
        <begin position="158"/>
        <end position="180"/>
    </location>
</feature>
<dbReference type="Proteomes" id="UP000320239">
    <property type="component" value="Unassembled WGS sequence"/>
</dbReference>
<accession>A0A561VCK5</accession>
<gene>
    <name evidence="3" type="ORF">FHX34_10848</name>
</gene>
<comment type="caution">
    <text evidence="3">The sequence shown here is derived from an EMBL/GenBank/DDBJ whole genome shotgun (WGS) entry which is preliminary data.</text>
</comment>
<feature type="transmembrane region" description="Helical" evidence="2">
    <location>
        <begin position="187"/>
        <end position="209"/>
    </location>
</feature>
<feature type="transmembrane region" description="Helical" evidence="2">
    <location>
        <begin position="21"/>
        <end position="38"/>
    </location>
</feature>
<feature type="region of interest" description="Disordered" evidence="1">
    <location>
        <begin position="329"/>
        <end position="408"/>
    </location>
</feature>
<evidence type="ECO:0000256" key="1">
    <source>
        <dbReference type="SAM" id="MobiDB-lite"/>
    </source>
</evidence>
<dbReference type="RefSeq" id="WP_211344351.1">
    <property type="nucleotide sequence ID" value="NZ_VIWY01000008.1"/>
</dbReference>
<protein>
    <recommendedName>
        <fullName evidence="5">ABC-2 family transporter</fullName>
    </recommendedName>
</protein>
<evidence type="ECO:0000256" key="2">
    <source>
        <dbReference type="SAM" id="Phobius"/>
    </source>
</evidence>
<evidence type="ECO:0000313" key="3">
    <source>
        <dbReference type="EMBL" id="TWG09333.1"/>
    </source>
</evidence>
<dbReference type="EMBL" id="VIWY01000008">
    <property type="protein sequence ID" value="TWG09333.1"/>
    <property type="molecule type" value="Genomic_DNA"/>
</dbReference>
<keyword evidence="2" id="KW-0812">Transmembrane</keyword>
<dbReference type="AlphaFoldDB" id="A0A561VCK5"/>
<evidence type="ECO:0008006" key="5">
    <source>
        <dbReference type="Google" id="ProtNLM"/>
    </source>
</evidence>
<keyword evidence="2" id="KW-0472">Membrane</keyword>
<name>A0A561VCK5_ACTTI</name>
<keyword evidence="4" id="KW-1185">Reference proteome</keyword>
<organism evidence="3 4">
    <name type="scientific">Actinoplanes teichomyceticus</name>
    <dbReference type="NCBI Taxonomy" id="1867"/>
    <lineage>
        <taxon>Bacteria</taxon>
        <taxon>Bacillati</taxon>
        <taxon>Actinomycetota</taxon>
        <taxon>Actinomycetes</taxon>
        <taxon>Micromonosporales</taxon>
        <taxon>Micromonosporaceae</taxon>
        <taxon>Actinoplanes</taxon>
    </lineage>
</organism>
<feature type="transmembrane region" description="Helical" evidence="2">
    <location>
        <begin position="215"/>
        <end position="235"/>
    </location>
</feature>
<feature type="transmembrane region" description="Helical" evidence="2">
    <location>
        <begin position="304"/>
        <end position="324"/>
    </location>
</feature>